<dbReference type="AlphaFoldDB" id="A0A2T5VCG9"/>
<evidence type="ECO:0000256" key="4">
    <source>
        <dbReference type="ARBA" id="ARBA00022807"/>
    </source>
</evidence>
<sequence>MTAHLHWSAEFVGIPWADRGRSREGCDCWGLVRLVHARFGVALPTYDEDYATADEEREIAALIHGVLDVGPWRRVVGRPPAEMDVALFSRGRHDSHVGVVVSPTHMLHMFGEDAAKLERWDTPVWRRRLQGFWRHERVPLPAA</sequence>
<evidence type="ECO:0000259" key="5">
    <source>
        <dbReference type="PROSITE" id="PS51935"/>
    </source>
</evidence>
<dbReference type="GO" id="GO:0008234">
    <property type="term" value="F:cysteine-type peptidase activity"/>
    <property type="evidence" value="ECO:0007669"/>
    <property type="project" value="UniProtKB-KW"/>
</dbReference>
<keyword evidence="3" id="KW-0378">Hydrolase</keyword>
<keyword evidence="7" id="KW-1185">Reference proteome</keyword>
<feature type="domain" description="NlpC/P60" evidence="5">
    <location>
        <begin position="1"/>
        <end position="136"/>
    </location>
</feature>
<dbReference type="EMBL" id="QAYG01000002">
    <property type="protein sequence ID" value="PTW61438.1"/>
    <property type="molecule type" value="Genomic_DNA"/>
</dbReference>
<organism evidence="6 7">
    <name type="scientific">Breoghania corrubedonensis</name>
    <dbReference type="NCBI Taxonomy" id="665038"/>
    <lineage>
        <taxon>Bacteria</taxon>
        <taxon>Pseudomonadati</taxon>
        <taxon>Pseudomonadota</taxon>
        <taxon>Alphaproteobacteria</taxon>
        <taxon>Hyphomicrobiales</taxon>
        <taxon>Stappiaceae</taxon>
        <taxon>Breoghania</taxon>
    </lineage>
</organism>
<dbReference type="Proteomes" id="UP000244081">
    <property type="component" value="Unassembled WGS sequence"/>
</dbReference>
<dbReference type="OrthoDB" id="6058745at2"/>
<evidence type="ECO:0000256" key="1">
    <source>
        <dbReference type="ARBA" id="ARBA00007074"/>
    </source>
</evidence>
<gene>
    <name evidence="6" type="ORF">C8N35_102147</name>
</gene>
<name>A0A2T5VCG9_9HYPH</name>
<dbReference type="InterPro" id="IPR000064">
    <property type="entry name" value="NLP_P60_dom"/>
</dbReference>
<evidence type="ECO:0000256" key="3">
    <source>
        <dbReference type="ARBA" id="ARBA00022801"/>
    </source>
</evidence>
<keyword evidence="4" id="KW-0788">Thiol protease</keyword>
<keyword evidence="2" id="KW-0645">Protease</keyword>
<dbReference type="Pfam" id="PF00877">
    <property type="entry name" value="NLPC_P60"/>
    <property type="match status" value="1"/>
</dbReference>
<evidence type="ECO:0000313" key="7">
    <source>
        <dbReference type="Proteomes" id="UP000244081"/>
    </source>
</evidence>
<protein>
    <submittedName>
        <fullName evidence="6">NlpC/P60 family protein</fullName>
    </submittedName>
</protein>
<reference evidence="6 7" key="1">
    <citation type="submission" date="2018-04" db="EMBL/GenBank/DDBJ databases">
        <title>Genomic Encyclopedia of Archaeal and Bacterial Type Strains, Phase II (KMG-II): from individual species to whole genera.</title>
        <authorList>
            <person name="Goeker M."/>
        </authorList>
    </citation>
    <scope>NUCLEOTIDE SEQUENCE [LARGE SCALE GENOMIC DNA]</scope>
    <source>
        <strain evidence="6 7">DSM 23382</strain>
    </source>
</reference>
<dbReference type="RefSeq" id="WP_107989300.1">
    <property type="nucleotide sequence ID" value="NZ_QAYG01000002.1"/>
</dbReference>
<evidence type="ECO:0000256" key="2">
    <source>
        <dbReference type="ARBA" id="ARBA00022670"/>
    </source>
</evidence>
<evidence type="ECO:0000313" key="6">
    <source>
        <dbReference type="EMBL" id="PTW61438.1"/>
    </source>
</evidence>
<accession>A0A2T5VCG9</accession>
<dbReference type="Gene3D" id="3.90.1720.10">
    <property type="entry name" value="endopeptidase domain like (from Nostoc punctiforme)"/>
    <property type="match status" value="1"/>
</dbReference>
<proteinExistence type="inferred from homology"/>
<dbReference type="InterPro" id="IPR038765">
    <property type="entry name" value="Papain-like_cys_pep_sf"/>
</dbReference>
<comment type="similarity">
    <text evidence="1">Belongs to the peptidase C40 family.</text>
</comment>
<dbReference type="GO" id="GO:0006508">
    <property type="term" value="P:proteolysis"/>
    <property type="evidence" value="ECO:0007669"/>
    <property type="project" value="UniProtKB-KW"/>
</dbReference>
<dbReference type="SUPFAM" id="SSF54001">
    <property type="entry name" value="Cysteine proteinases"/>
    <property type="match status" value="1"/>
</dbReference>
<comment type="caution">
    <text evidence="6">The sequence shown here is derived from an EMBL/GenBank/DDBJ whole genome shotgun (WGS) entry which is preliminary data.</text>
</comment>
<dbReference type="PROSITE" id="PS51935">
    <property type="entry name" value="NLPC_P60"/>
    <property type="match status" value="1"/>
</dbReference>